<protein>
    <recommendedName>
        <fullName evidence="3">Helix-turn-helix type 11 domain-containing protein</fullName>
    </recommendedName>
</protein>
<comment type="caution">
    <text evidence="1">The sequence shown here is derived from an EMBL/GenBank/DDBJ whole genome shotgun (WGS) entry which is preliminary data.</text>
</comment>
<dbReference type="CDD" id="cd06223">
    <property type="entry name" value="PRTases_typeI"/>
    <property type="match status" value="1"/>
</dbReference>
<dbReference type="Proteomes" id="UP000178771">
    <property type="component" value="Unassembled WGS sequence"/>
</dbReference>
<gene>
    <name evidence="1" type="ORF">A2982_03005</name>
</gene>
<dbReference type="InterPro" id="IPR036390">
    <property type="entry name" value="WH_DNA-bd_sf"/>
</dbReference>
<evidence type="ECO:0000313" key="2">
    <source>
        <dbReference type="Proteomes" id="UP000178771"/>
    </source>
</evidence>
<dbReference type="AlphaFoldDB" id="A0A1F4V235"/>
<dbReference type="SUPFAM" id="SSF46785">
    <property type="entry name" value="Winged helix' DNA-binding domain"/>
    <property type="match status" value="1"/>
</dbReference>
<reference evidence="1 2" key="1">
    <citation type="journal article" date="2016" name="Nat. Commun.">
        <title>Thousands of microbial genomes shed light on interconnected biogeochemical processes in an aquifer system.</title>
        <authorList>
            <person name="Anantharaman K."/>
            <person name="Brown C.T."/>
            <person name="Hug L.A."/>
            <person name="Sharon I."/>
            <person name="Castelle C.J."/>
            <person name="Probst A.J."/>
            <person name="Thomas B.C."/>
            <person name="Singh A."/>
            <person name="Wilkins M.J."/>
            <person name="Karaoz U."/>
            <person name="Brodie E.L."/>
            <person name="Williams K.H."/>
            <person name="Hubbard S.S."/>
            <person name="Banfield J.F."/>
        </authorList>
    </citation>
    <scope>NUCLEOTIDE SEQUENCE [LARGE SCALE GENOMIC DNA]</scope>
</reference>
<organism evidence="1 2">
    <name type="scientific">candidate division WWE3 bacterium RIFCSPLOWO2_01_FULL_39_13</name>
    <dbReference type="NCBI Taxonomy" id="1802624"/>
    <lineage>
        <taxon>Bacteria</taxon>
        <taxon>Katanobacteria</taxon>
    </lineage>
</organism>
<dbReference type="InterPro" id="IPR029057">
    <property type="entry name" value="PRTase-like"/>
</dbReference>
<sequence>MPQHESAKDKILRYLEENSSVTINDAYKDLGNSRQLMHRYLASLVKEGRVSKTGRPPKVYYYLSDKNPENVTEVKIPAPIKRYIDKHYFMITPLGEIKPGSEGFIEWCRTRNLPVEKTALEYKKTLDKYLAHNKGGFINGMSKMKSTFDNVYVDAIYYLDFYSIERFGKTKLGTKLLYAKQSQNARLIREMSDEINPKINMLIEKEKADAIGFIPPTVKRETQIMKELQRNLNTNLPVIKIIKIKSDVAVPQKTLNKLADRIENAKMTIMIDDKRSFNKVLLIDDAVGSGATINETAKSIKQKGVAQKVIGLAITGSYKGFDVISEV</sequence>
<name>A0A1F4V235_UNCKA</name>
<dbReference type="SUPFAM" id="SSF53271">
    <property type="entry name" value="PRTase-like"/>
    <property type="match status" value="1"/>
</dbReference>
<evidence type="ECO:0000313" key="1">
    <source>
        <dbReference type="EMBL" id="OGC51130.1"/>
    </source>
</evidence>
<accession>A0A1F4V235</accession>
<dbReference type="STRING" id="1802624.A2982_03005"/>
<dbReference type="Gene3D" id="3.40.50.2020">
    <property type="match status" value="1"/>
</dbReference>
<dbReference type="InterPro" id="IPR000836">
    <property type="entry name" value="PRTase_dom"/>
</dbReference>
<dbReference type="EMBL" id="MEVH01000030">
    <property type="protein sequence ID" value="OGC51130.1"/>
    <property type="molecule type" value="Genomic_DNA"/>
</dbReference>
<dbReference type="Gene3D" id="1.10.10.10">
    <property type="entry name" value="Winged helix-like DNA-binding domain superfamily/Winged helix DNA-binding domain"/>
    <property type="match status" value="1"/>
</dbReference>
<proteinExistence type="predicted"/>
<dbReference type="InterPro" id="IPR036388">
    <property type="entry name" value="WH-like_DNA-bd_sf"/>
</dbReference>
<evidence type="ECO:0008006" key="3">
    <source>
        <dbReference type="Google" id="ProtNLM"/>
    </source>
</evidence>